<organism evidence="1 2">
    <name type="scientific">Fusarium solani subsp. cucurbitae</name>
    <name type="common">Neocosmosporum cucurbitae</name>
    <dbReference type="NCBI Taxonomy" id="2747967"/>
    <lineage>
        <taxon>Eukaryota</taxon>
        <taxon>Fungi</taxon>
        <taxon>Dikarya</taxon>
        <taxon>Ascomycota</taxon>
        <taxon>Pezizomycotina</taxon>
        <taxon>Sordariomycetes</taxon>
        <taxon>Hypocreomycetidae</taxon>
        <taxon>Hypocreales</taxon>
        <taxon>Nectriaceae</taxon>
        <taxon>Fusarium</taxon>
        <taxon>Fusarium solani species complex</taxon>
    </lineage>
</organism>
<name>A0ACD3YT64_FUSSC</name>
<reference evidence="1" key="1">
    <citation type="submission" date="2021-11" db="EMBL/GenBank/DDBJ databases">
        <title>Fusarium solani-melongenae Genome sequencing and assembly.</title>
        <authorList>
            <person name="Xie S."/>
            <person name="Huang L."/>
            <person name="Zhang X."/>
        </authorList>
    </citation>
    <scope>NUCLEOTIDE SEQUENCE</scope>
    <source>
        <strain evidence="1">CRI 24-3</strain>
    </source>
</reference>
<sequence length="477" mass="52180">MVLPVRLAVRLLCLLSAAAAATSNRTTLFKDGTVITFNKETQENEILYNTSILIVGDTVTAIISNDTQSANIPAEADVIPAHGMIISPGFIDTHRHTWQTTFRTLSSNITLADLFSPDDFYLSQMVGLFEALNAGITSLLDHPHNIAAKEDAAAALVAHLDSGARVFFGYSFDSLGNFSISARAAHFREMQQDSRLPGGAVSMGVSCDSWSAVNQSDLEIIADLDGIWNNAHRPSLFQELGLINQSFPIVLSHAAFIQQPEYELLKKFNHYISITPESEMHFGHTNYESDFVMDQASLGVDTHTTYSGDIVTQARMWLQSVRLRSFKKTLDEMKVPRTSPMSVNQAFHLATHAGAQALRRQDLGIIAVGAKADLVLFDGTSANMVGWRDPIAAIILHSNMGDVKHVMVNGKLVKRDGLLTTDKFGAVMASFSHSAERIQKQAMKMPYHIKGGHLFNPSSTPGYPDRVDAVRGDGTGY</sequence>
<keyword evidence="2" id="KW-1185">Reference proteome</keyword>
<proteinExistence type="predicted"/>
<evidence type="ECO:0000313" key="2">
    <source>
        <dbReference type="Proteomes" id="UP000830768"/>
    </source>
</evidence>
<protein>
    <submittedName>
        <fullName evidence="1">Uncharacterized protein</fullName>
    </submittedName>
</protein>
<evidence type="ECO:0000313" key="1">
    <source>
        <dbReference type="EMBL" id="UPK92038.1"/>
    </source>
</evidence>
<dbReference type="Proteomes" id="UP000830768">
    <property type="component" value="Chromosome 3"/>
</dbReference>
<gene>
    <name evidence="1" type="ORF">LCI18_002973</name>
</gene>
<dbReference type="EMBL" id="CP090032">
    <property type="protein sequence ID" value="UPK92038.1"/>
    <property type="molecule type" value="Genomic_DNA"/>
</dbReference>
<accession>A0ACD3YT64</accession>